<comment type="subcellular location">
    <subcellularLocation>
        <location evidence="1">Endoplasmic reticulum membrane</location>
        <topology evidence="1">Single-pass membrane protein</topology>
    </subcellularLocation>
</comment>
<dbReference type="Pfam" id="PF00400">
    <property type="entry name" value="WD40"/>
    <property type="match status" value="2"/>
</dbReference>
<comment type="caution">
    <text evidence="13">The sequence shown here is derived from an EMBL/GenBank/DDBJ whole genome shotgun (WGS) entry which is preliminary data.</text>
</comment>
<dbReference type="AlphaFoldDB" id="A0ABD0LWW0"/>
<accession>A0ABD0LWW0</accession>
<evidence type="ECO:0000256" key="2">
    <source>
        <dbReference type="ARBA" id="ARBA00022448"/>
    </source>
</evidence>
<evidence type="ECO:0000313" key="13">
    <source>
        <dbReference type="EMBL" id="KAK7504010.1"/>
    </source>
</evidence>
<dbReference type="InterPro" id="IPR001680">
    <property type="entry name" value="WD40_rpt"/>
</dbReference>
<keyword evidence="6" id="KW-0256">Endoplasmic reticulum</keyword>
<keyword evidence="7" id="KW-0931">ER-Golgi transport</keyword>
<keyword evidence="5" id="KW-0677">Repeat</keyword>
<evidence type="ECO:0000256" key="6">
    <source>
        <dbReference type="ARBA" id="ARBA00022824"/>
    </source>
</evidence>
<dbReference type="InterPro" id="IPR015943">
    <property type="entry name" value="WD40/YVTN_repeat-like_dom_sf"/>
</dbReference>
<organism evidence="13 14">
    <name type="scientific">Batillaria attramentaria</name>
    <dbReference type="NCBI Taxonomy" id="370345"/>
    <lineage>
        <taxon>Eukaryota</taxon>
        <taxon>Metazoa</taxon>
        <taxon>Spiralia</taxon>
        <taxon>Lophotrochozoa</taxon>
        <taxon>Mollusca</taxon>
        <taxon>Gastropoda</taxon>
        <taxon>Caenogastropoda</taxon>
        <taxon>Sorbeoconcha</taxon>
        <taxon>Cerithioidea</taxon>
        <taxon>Batillariidae</taxon>
        <taxon>Batillaria</taxon>
    </lineage>
</organism>
<evidence type="ECO:0000313" key="14">
    <source>
        <dbReference type="Proteomes" id="UP001519460"/>
    </source>
</evidence>
<proteinExistence type="predicted"/>
<dbReference type="InterPro" id="IPR036322">
    <property type="entry name" value="WD40_repeat_dom_sf"/>
</dbReference>
<evidence type="ECO:0000256" key="10">
    <source>
        <dbReference type="ARBA" id="ARBA00023136"/>
    </source>
</evidence>
<feature type="repeat" description="WD" evidence="11">
    <location>
        <begin position="153"/>
        <end position="194"/>
    </location>
</feature>
<dbReference type="InterPro" id="IPR045260">
    <property type="entry name" value="Sec12-like"/>
</dbReference>
<name>A0ABD0LWW0_9CAEN</name>
<dbReference type="PANTHER" id="PTHR23284:SF0">
    <property type="entry name" value="PROLACTIN REGULATORY ELEMENT-BINDING PROTEIN"/>
    <property type="match status" value="1"/>
</dbReference>
<sequence>MAPPRTVLAQTNFPLYAVQALDSTHFLVAGGGGQAKTGVPNAIEIFELKQREEKVQAASICRHDTGTDAMARDKDTEVRKRKGNAPEEKTLNGTKQLTFEVQPLRSVQTDFHKDGGFQKVVRFNADQKIVATGGADGFLRVWKYPDMKKAYEVKAHKDDIDDLDISPSGDTIVTVSRDHTGVAWSAKEGKKEGDLVWNSKEASEYRFRCCRFGTVENKKDKLNLYTISIPIKRSSNPAPCHILLWDSDSMKVKKSANAGTEVLSALSVSDDGVYLGVGTISGSVSVYVSFSLQRLYHVKEAHSIFVTGVEFMPASEATRAILGKQDFSLLSVSADDTVHLHQMPERGFISAVWVIAGCFILIFLIFWLMAELGI</sequence>
<protein>
    <recommendedName>
        <fullName evidence="15">Prolactin regulatory element-binding protein</fullName>
    </recommendedName>
</protein>
<dbReference type="PROSITE" id="PS50082">
    <property type="entry name" value="WD_REPEATS_2"/>
    <property type="match status" value="2"/>
</dbReference>
<evidence type="ECO:0000256" key="3">
    <source>
        <dbReference type="ARBA" id="ARBA00022574"/>
    </source>
</evidence>
<dbReference type="GO" id="GO:0015031">
    <property type="term" value="P:protein transport"/>
    <property type="evidence" value="ECO:0007669"/>
    <property type="project" value="UniProtKB-KW"/>
</dbReference>
<keyword evidence="14" id="KW-1185">Reference proteome</keyword>
<dbReference type="PANTHER" id="PTHR23284">
    <property type="entry name" value="PROLACTIN REGULATORY ELEMENT BINDING PROTEIN"/>
    <property type="match status" value="1"/>
</dbReference>
<evidence type="ECO:0000256" key="1">
    <source>
        <dbReference type="ARBA" id="ARBA00004389"/>
    </source>
</evidence>
<feature type="repeat" description="WD" evidence="11">
    <location>
        <begin position="121"/>
        <end position="152"/>
    </location>
</feature>
<dbReference type="SUPFAM" id="SSF50978">
    <property type="entry name" value="WD40 repeat-like"/>
    <property type="match status" value="1"/>
</dbReference>
<keyword evidence="8" id="KW-0653">Protein transport</keyword>
<dbReference type="Proteomes" id="UP001519460">
    <property type="component" value="Unassembled WGS sequence"/>
</dbReference>
<evidence type="ECO:0000256" key="9">
    <source>
        <dbReference type="ARBA" id="ARBA00022989"/>
    </source>
</evidence>
<dbReference type="GO" id="GO:0016192">
    <property type="term" value="P:vesicle-mediated transport"/>
    <property type="evidence" value="ECO:0007669"/>
    <property type="project" value="UniProtKB-KW"/>
</dbReference>
<evidence type="ECO:0008006" key="15">
    <source>
        <dbReference type="Google" id="ProtNLM"/>
    </source>
</evidence>
<feature type="transmembrane region" description="Helical" evidence="12">
    <location>
        <begin position="348"/>
        <end position="370"/>
    </location>
</feature>
<evidence type="ECO:0000256" key="8">
    <source>
        <dbReference type="ARBA" id="ARBA00022927"/>
    </source>
</evidence>
<keyword evidence="4 12" id="KW-0812">Transmembrane</keyword>
<dbReference type="SMART" id="SM00320">
    <property type="entry name" value="WD40"/>
    <property type="match status" value="4"/>
</dbReference>
<evidence type="ECO:0000256" key="4">
    <source>
        <dbReference type="ARBA" id="ARBA00022692"/>
    </source>
</evidence>
<gene>
    <name evidence="13" type="ORF">BaRGS_00004742</name>
</gene>
<evidence type="ECO:0000256" key="7">
    <source>
        <dbReference type="ARBA" id="ARBA00022892"/>
    </source>
</evidence>
<reference evidence="13 14" key="1">
    <citation type="journal article" date="2023" name="Sci. Data">
        <title>Genome assembly of the Korean intertidal mud-creeper Batillaria attramentaria.</title>
        <authorList>
            <person name="Patra A.K."/>
            <person name="Ho P.T."/>
            <person name="Jun S."/>
            <person name="Lee S.J."/>
            <person name="Kim Y."/>
            <person name="Won Y.J."/>
        </authorList>
    </citation>
    <scope>NUCLEOTIDE SEQUENCE [LARGE SCALE GENOMIC DNA]</scope>
    <source>
        <strain evidence="13">Wonlab-2016</strain>
    </source>
</reference>
<evidence type="ECO:0000256" key="5">
    <source>
        <dbReference type="ARBA" id="ARBA00022737"/>
    </source>
</evidence>
<dbReference type="EMBL" id="JACVVK020000017">
    <property type="protein sequence ID" value="KAK7504010.1"/>
    <property type="molecule type" value="Genomic_DNA"/>
</dbReference>
<evidence type="ECO:0000256" key="12">
    <source>
        <dbReference type="SAM" id="Phobius"/>
    </source>
</evidence>
<keyword evidence="10 12" id="KW-0472">Membrane</keyword>
<keyword evidence="3 11" id="KW-0853">WD repeat</keyword>
<dbReference type="Gene3D" id="2.130.10.10">
    <property type="entry name" value="YVTN repeat-like/Quinoprotein amine dehydrogenase"/>
    <property type="match status" value="1"/>
</dbReference>
<keyword evidence="2" id="KW-0813">Transport</keyword>
<keyword evidence="9 12" id="KW-1133">Transmembrane helix</keyword>
<evidence type="ECO:0000256" key="11">
    <source>
        <dbReference type="PROSITE-ProRule" id="PRU00221"/>
    </source>
</evidence>
<dbReference type="GO" id="GO:0005789">
    <property type="term" value="C:endoplasmic reticulum membrane"/>
    <property type="evidence" value="ECO:0007669"/>
    <property type="project" value="UniProtKB-SubCell"/>
</dbReference>